<accession>A0A031JTR8</accession>
<reference evidence="1 2" key="1">
    <citation type="submission" date="2014-03" db="EMBL/GenBank/DDBJ databases">
        <title>Whole genome sequence of Novosphingobium resinovorum KF1.</title>
        <authorList>
            <person name="Gan H.M."/>
            <person name="Gan H.Y."/>
            <person name="Chew T.H."/>
            <person name="Savka M.A."/>
        </authorList>
    </citation>
    <scope>NUCLEOTIDE SEQUENCE [LARGE SCALE GENOMIC DNA]</scope>
    <source>
        <strain evidence="1 2">KF1</strain>
    </source>
</reference>
<organism evidence="1 2">
    <name type="scientific">Novosphingobium resinovorum</name>
    <dbReference type="NCBI Taxonomy" id="158500"/>
    <lineage>
        <taxon>Bacteria</taxon>
        <taxon>Pseudomonadati</taxon>
        <taxon>Pseudomonadota</taxon>
        <taxon>Alphaproteobacteria</taxon>
        <taxon>Sphingomonadales</taxon>
        <taxon>Sphingomonadaceae</taxon>
        <taxon>Novosphingobium</taxon>
    </lineage>
</organism>
<comment type="caution">
    <text evidence="1">The sequence shown here is derived from an EMBL/GenBank/DDBJ whole genome shotgun (WGS) entry which is preliminary data.</text>
</comment>
<dbReference type="AlphaFoldDB" id="A0A031JTR8"/>
<evidence type="ECO:0000313" key="1">
    <source>
        <dbReference type="EMBL" id="EZP80203.1"/>
    </source>
</evidence>
<gene>
    <name evidence="1" type="ORF">BV97_03618</name>
</gene>
<name>A0A031JTR8_9SPHN</name>
<proteinExistence type="predicted"/>
<dbReference type="EMBL" id="JFYZ01000018">
    <property type="protein sequence ID" value="EZP80203.1"/>
    <property type="molecule type" value="Genomic_DNA"/>
</dbReference>
<dbReference type="Proteomes" id="UP000024329">
    <property type="component" value="Unassembled WGS sequence"/>
</dbReference>
<protein>
    <submittedName>
        <fullName evidence="1">Uncharacterized protein</fullName>
    </submittedName>
</protein>
<sequence>MDSACSGRISAKVTRCDSPEMWLQSDEIHPQLPPPTSCVMDSRACRDTYRPAVFADLSAPPAPFPATCGSAAFKATVRDPSAKGSRGAGAIDRAGSVVAPVPFAGGPGTNRKEITQKALHASDNFLIDSLQNDTSAWYLPRQQLIGRLKRACSQKVSSRTRLFWRLMSGPVRGDRSRHPLRWAAGTRSGDRRDVSLSPVPASHITRRRLACDNPPSRICQPPMAKHKP</sequence>
<evidence type="ECO:0000313" key="2">
    <source>
        <dbReference type="Proteomes" id="UP000024329"/>
    </source>
</evidence>